<proteinExistence type="predicted"/>
<reference evidence="2" key="2">
    <citation type="submission" date="2015-01" db="EMBL/GenBank/DDBJ databases">
        <title>Evolutionary Origins and Diversification of the Mycorrhizal Mutualists.</title>
        <authorList>
            <consortium name="DOE Joint Genome Institute"/>
            <consortium name="Mycorrhizal Genomics Consortium"/>
            <person name="Kohler A."/>
            <person name="Kuo A."/>
            <person name="Nagy L.G."/>
            <person name="Floudas D."/>
            <person name="Copeland A."/>
            <person name="Barry K.W."/>
            <person name="Cichocki N."/>
            <person name="Veneault-Fourrey C."/>
            <person name="LaButti K."/>
            <person name="Lindquist E.A."/>
            <person name="Lipzen A."/>
            <person name="Lundell T."/>
            <person name="Morin E."/>
            <person name="Murat C."/>
            <person name="Riley R."/>
            <person name="Ohm R."/>
            <person name="Sun H."/>
            <person name="Tunlid A."/>
            <person name="Henrissat B."/>
            <person name="Grigoriev I.V."/>
            <person name="Hibbett D.S."/>
            <person name="Martin F."/>
        </authorList>
    </citation>
    <scope>NUCLEOTIDE SEQUENCE [LARGE SCALE GENOMIC DNA]</scope>
    <source>
        <strain evidence="2">Ve08.2h10</strain>
    </source>
</reference>
<name>A0A0D0DJD6_9AGAM</name>
<gene>
    <name evidence="1" type="ORF">PAXRUDRAFT_150008</name>
</gene>
<protein>
    <submittedName>
        <fullName evidence="1">Uncharacterized protein</fullName>
    </submittedName>
</protein>
<organism evidence="1 2">
    <name type="scientific">Paxillus rubicundulus Ve08.2h10</name>
    <dbReference type="NCBI Taxonomy" id="930991"/>
    <lineage>
        <taxon>Eukaryota</taxon>
        <taxon>Fungi</taxon>
        <taxon>Dikarya</taxon>
        <taxon>Basidiomycota</taxon>
        <taxon>Agaricomycotina</taxon>
        <taxon>Agaricomycetes</taxon>
        <taxon>Agaricomycetidae</taxon>
        <taxon>Boletales</taxon>
        <taxon>Paxilineae</taxon>
        <taxon>Paxillaceae</taxon>
        <taxon>Paxillus</taxon>
    </lineage>
</organism>
<dbReference type="EMBL" id="KN825414">
    <property type="protein sequence ID" value="KIK91213.1"/>
    <property type="molecule type" value="Genomic_DNA"/>
</dbReference>
<evidence type="ECO:0000313" key="1">
    <source>
        <dbReference type="EMBL" id="KIK91213.1"/>
    </source>
</evidence>
<dbReference type="AlphaFoldDB" id="A0A0D0DJD6"/>
<keyword evidence="2" id="KW-1185">Reference proteome</keyword>
<evidence type="ECO:0000313" key="2">
    <source>
        <dbReference type="Proteomes" id="UP000054538"/>
    </source>
</evidence>
<dbReference type="OrthoDB" id="10057873at2759"/>
<reference evidence="1 2" key="1">
    <citation type="submission" date="2014-04" db="EMBL/GenBank/DDBJ databases">
        <authorList>
            <consortium name="DOE Joint Genome Institute"/>
            <person name="Kuo A."/>
            <person name="Kohler A."/>
            <person name="Jargeat P."/>
            <person name="Nagy L.G."/>
            <person name="Floudas D."/>
            <person name="Copeland A."/>
            <person name="Barry K.W."/>
            <person name="Cichocki N."/>
            <person name="Veneault-Fourrey C."/>
            <person name="LaButti K."/>
            <person name="Lindquist E.A."/>
            <person name="Lipzen A."/>
            <person name="Lundell T."/>
            <person name="Morin E."/>
            <person name="Murat C."/>
            <person name="Sun H."/>
            <person name="Tunlid A."/>
            <person name="Henrissat B."/>
            <person name="Grigoriev I.V."/>
            <person name="Hibbett D.S."/>
            <person name="Martin F."/>
            <person name="Nordberg H.P."/>
            <person name="Cantor M.N."/>
            <person name="Hua S.X."/>
        </authorList>
    </citation>
    <scope>NUCLEOTIDE SEQUENCE [LARGE SCALE GENOMIC DNA]</scope>
    <source>
        <strain evidence="1 2">Ve08.2h10</strain>
    </source>
</reference>
<sequence length="120" mass="13310">MKADLPSSHDVSVFIHNTFIDFLHQISTTMDLWSVDQTKVAFLSITAHFIEVKQSCILCSQVIAFRGISGAHTGQNLGWYFIALCEHVGIVQVGTGSSQVSDQCQLLVLMLHHLLCSFFV</sequence>
<dbReference type="InParanoid" id="A0A0D0DJD6"/>
<accession>A0A0D0DJD6</accession>
<dbReference type="HOGENOM" id="CLU_159043_0_0_1"/>
<dbReference type="Proteomes" id="UP000054538">
    <property type="component" value="Unassembled WGS sequence"/>
</dbReference>